<accession>A0A922S802</accession>
<sequence length="303" mass="34694">MRTRRGLINAVGSIANSLFGVLDESFAEKYKQDIELVHRNQHHLAQLWKNQTSLVEAEHNILQRTENMIEKQHKIINKHLHNLDLATSNVQKEIDVMTIQQDITFGKDFALYSLQKQTNQFELVPNIQIPELDQINHIVKINIPLESPEDIIERQDLNKSLSILGEHIKGLKSSKAEIDDISSHDIHLYTITYVLLAIAVGGAAVWTWRRYCSRPPRRAGGEACQRQESLATAPKTISDVNNEVHSRKQSTADHQLSDTEQMNLSSFLAKRWPNTMRKTKNTNRSTVPFPRRERVVTVEDSLV</sequence>
<dbReference type="AlphaFoldDB" id="A0A922S802"/>
<evidence type="ECO:0000313" key="2">
    <source>
        <dbReference type="EMBL" id="KAH9628336.1"/>
    </source>
</evidence>
<protein>
    <submittedName>
        <fullName evidence="2">Uncharacterized protein</fullName>
    </submittedName>
</protein>
<keyword evidence="1" id="KW-1133">Transmembrane helix</keyword>
<feature type="transmembrane region" description="Helical" evidence="1">
    <location>
        <begin position="186"/>
        <end position="208"/>
    </location>
</feature>
<organism evidence="2 3">
    <name type="scientific">Spodoptera exigua</name>
    <name type="common">Beet armyworm</name>
    <name type="synonym">Noctua fulgens</name>
    <dbReference type="NCBI Taxonomy" id="7107"/>
    <lineage>
        <taxon>Eukaryota</taxon>
        <taxon>Metazoa</taxon>
        <taxon>Ecdysozoa</taxon>
        <taxon>Arthropoda</taxon>
        <taxon>Hexapoda</taxon>
        <taxon>Insecta</taxon>
        <taxon>Pterygota</taxon>
        <taxon>Neoptera</taxon>
        <taxon>Endopterygota</taxon>
        <taxon>Lepidoptera</taxon>
        <taxon>Glossata</taxon>
        <taxon>Ditrysia</taxon>
        <taxon>Noctuoidea</taxon>
        <taxon>Noctuidae</taxon>
        <taxon>Amphipyrinae</taxon>
        <taxon>Spodoptera</taxon>
    </lineage>
</organism>
<reference evidence="2" key="1">
    <citation type="journal article" date="2021" name="G3 (Bethesda)">
        <title>Genome and transcriptome analysis of the beet armyworm Spodoptera exigua reveals targets for pest control. .</title>
        <authorList>
            <person name="Simon S."/>
            <person name="Breeschoten T."/>
            <person name="Jansen H.J."/>
            <person name="Dirks R.P."/>
            <person name="Schranz M.E."/>
            <person name="Ros V.I.D."/>
        </authorList>
    </citation>
    <scope>NUCLEOTIDE SEQUENCE</scope>
    <source>
        <strain evidence="2">TB_SE_WUR_2020</strain>
    </source>
</reference>
<name>A0A922S802_SPOEX</name>
<keyword evidence="1" id="KW-0812">Transmembrane</keyword>
<comment type="caution">
    <text evidence="2">The sequence shown here is derived from an EMBL/GenBank/DDBJ whole genome shotgun (WGS) entry which is preliminary data.</text>
</comment>
<proteinExistence type="predicted"/>
<keyword evidence="1" id="KW-0472">Membrane</keyword>
<evidence type="ECO:0000313" key="3">
    <source>
        <dbReference type="Proteomes" id="UP000814243"/>
    </source>
</evidence>
<evidence type="ECO:0000256" key="1">
    <source>
        <dbReference type="SAM" id="Phobius"/>
    </source>
</evidence>
<gene>
    <name evidence="2" type="ORF">HF086_005786</name>
</gene>
<dbReference type="EMBL" id="JACEFF010000916">
    <property type="protein sequence ID" value="KAH9628336.1"/>
    <property type="molecule type" value="Genomic_DNA"/>
</dbReference>
<dbReference type="Proteomes" id="UP000814243">
    <property type="component" value="Unassembled WGS sequence"/>
</dbReference>